<dbReference type="RefSeq" id="WP_348759571.1">
    <property type="nucleotide sequence ID" value="NZ_OZ026884.1"/>
</dbReference>
<organism evidence="3 4">
    <name type="scientific">Candidatus Methylocalor cossyra</name>
    <dbReference type="NCBI Taxonomy" id="3108543"/>
    <lineage>
        <taxon>Bacteria</taxon>
        <taxon>Pseudomonadati</taxon>
        <taxon>Pseudomonadota</taxon>
        <taxon>Gammaproteobacteria</taxon>
        <taxon>Methylococcales</taxon>
        <taxon>Methylococcaceae</taxon>
        <taxon>Candidatus Methylocalor</taxon>
    </lineage>
</organism>
<dbReference type="CDD" id="cd03802">
    <property type="entry name" value="GT4_AviGT4-like"/>
    <property type="match status" value="1"/>
</dbReference>
<keyword evidence="3" id="KW-0808">Transferase</keyword>
<proteinExistence type="predicted"/>
<keyword evidence="4" id="KW-1185">Reference proteome</keyword>
<evidence type="ECO:0000313" key="4">
    <source>
        <dbReference type="Proteomes" id="UP001497493"/>
    </source>
</evidence>
<dbReference type="SUPFAM" id="SSF53756">
    <property type="entry name" value="UDP-Glycosyltransferase/glycogen phosphorylase"/>
    <property type="match status" value="1"/>
</dbReference>
<dbReference type="Proteomes" id="UP001497493">
    <property type="component" value="Chromosome"/>
</dbReference>
<evidence type="ECO:0000313" key="3">
    <source>
        <dbReference type="EMBL" id="CAL1240057.1"/>
    </source>
</evidence>
<dbReference type="GO" id="GO:0016740">
    <property type="term" value="F:transferase activity"/>
    <property type="evidence" value="ECO:0007669"/>
    <property type="project" value="UniProtKB-KW"/>
</dbReference>
<dbReference type="InterPro" id="IPR001296">
    <property type="entry name" value="Glyco_trans_1"/>
</dbReference>
<sequence>MKIAQVSPLYESVPPRLYGGTERIVHYLTEELVADGHDVTLFASGDSSTRARLEAIVPKALRLDGRVVDALAPHILMFDRVMGMADQFDVIHFHTDYLQFPTFRYCQTPHLTTFHGRLDLHDLQPLFEAFQDFPVVSISDFQRRPVRQANWLGTVHHGLPEHLYTFREKPGNYLVFLGRISPEKRPDRAIEIAMRVGMPLKIAAKVDKVDRDYFEDRIKPLLNHPLVEFIGEVNEQEKNELLGHAWALLFPIDWPEPFGLVMIEALACGTPVVAFGQGSVPEVLDDGVTGFIVDSVEAAVAAVAAVERIDRARCRRVFESRFSARRMARDYVELYTRLIQRRTGLNVPGVLNLGAVGLKVKPKARQGGISS</sequence>
<dbReference type="EMBL" id="OZ026884">
    <property type="protein sequence ID" value="CAL1240057.1"/>
    <property type="molecule type" value="Genomic_DNA"/>
</dbReference>
<name>A0ABP1C765_9GAMM</name>
<feature type="domain" description="Glycosyl transferase family 1" evidence="1">
    <location>
        <begin position="169"/>
        <end position="308"/>
    </location>
</feature>
<evidence type="ECO:0000259" key="1">
    <source>
        <dbReference type="Pfam" id="PF00534"/>
    </source>
</evidence>
<protein>
    <submittedName>
        <fullName evidence="3">Glycosyl transferase group 1</fullName>
    </submittedName>
</protein>
<gene>
    <name evidence="3" type="ORF">MECH1_V1_1281</name>
</gene>
<dbReference type="Pfam" id="PF00534">
    <property type="entry name" value="Glycos_transf_1"/>
    <property type="match status" value="1"/>
</dbReference>
<evidence type="ECO:0000259" key="2">
    <source>
        <dbReference type="Pfam" id="PF13439"/>
    </source>
</evidence>
<reference evidence="3 4" key="1">
    <citation type="submission" date="2024-04" db="EMBL/GenBank/DDBJ databases">
        <authorList>
            <person name="Cremers G."/>
        </authorList>
    </citation>
    <scope>NUCLEOTIDE SEQUENCE [LARGE SCALE GENOMIC DNA]</scope>
    <source>
        <strain evidence="3">MeCH1-AG</strain>
    </source>
</reference>
<dbReference type="PANTHER" id="PTHR12526">
    <property type="entry name" value="GLYCOSYLTRANSFERASE"/>
    <property type="match status" value="1"/>
</dbReference>
<dbReference type="Pfam" id="PF13439">
    <property type="entry name" value="Glyco_transf_4"/>
    <property type="match status" value="1"/>
</dbReference>
<dbReference type="InterPro" id="IPR028098">
    <property type="entry name" value="Glyco_trans_4-like_N"/>
</dbReference>
<feature type="domain" description="Glycosyltransferase subfamily 4-like N-terminal" evidence="2">
    <location>
        <begin position="18"/>
        <end position="124"/>
    </location>
</feature>
<accession>A0ABP1C765</accession>
<dbReference type="PANTHER" id="PTHR12526:SF595">
    <property type="entry name" value="BLL5217 PROTEIN"/>
    <property type="match status" value="1"/>
</dbReference>
<dbReference type="Gene3D" id="3.40.50.2000">
    <property type="entry name" value="Glycogen Phosphorylase B"/>
    <property type="match status" value="2"/>
</dbReference>